<dbReference type="AlphaFoldDB" id="A0A8N1S9N0"/>
<gene>
    <name evidence="2" type="primary">LOC105432514</name>
</gene>
<dbReference type="RefSeq" id="XP_025075451.1">
    <property type="nucleotide sequence ID" value="XM_025219666.1"/>
</dbReference>
<accession>A0A8N1S9N0</accession>
<protein>
    <submittedName>
        <fullName evidence="2">Uncharacterized protein LOC105432514</fullName>
    </submittedName>
</protein>
<reference evidence="2" key="1">
    <citation type="submission" date="2025-08" db="UniProtKB">
        <authorList>
            <consortium name="RefSeq"/>
        </authorList>
    </citation>
    <scope>IDENTIFICATION</scope>
</reference>
<evidence type="ECO:0000313" key="2">
    <source>
        <dbReference type="RefSeq" id="XP_025075451.1"/>
    </source>
</evidence>
<dbReference type="OrthoDB" id="6629625at2759"/>
<keyword evidence="1" id="KW-1185">Reference proteome</keyword>
<organism evidence="1 2">
    <name type="scientific">Pogonomyrmex barbatus</name>
    <name type="common">red harvester ant</name>
    <dbReference type="NCBI Taxonomy" id="144034"/>
    <lineage>
        <taxon>Eukaryota</taxon>
        <taxon>Metazoa</taxon>
        <taxon>Ecdysozoa</taxon>
        <taxon>Arthropoda</taxon>
        <taxon>Hexapoda</taxon>
        <taxon>Insecta</taxon>
        <taxon>Pterygota</taxon>
        <taxon>Neoptera</taxon>
        <taxon>Endopterygota</taxon>
        <taxon>Hymenoptera</taxon>
        <taxon>Apocrita</taxon>
        <taxon>Aculeata</taxon>
        <taxon>Formicoidea</taxon>
        <taxon>Formicidae</taxon>
        <taxon>Myrmicinae</taxon>
        <taxon>Pogonomyrmex</taxon>
    </lineage>
</organism>
<dbReference type="Proteomes" id="UP000504615">
    <property type="component" value="Unplaced"/>
</dbReference>
<name>A0A8N1S9N0_9HYME</name>
<dbReference type="GeneID" id="105432514"/>
<sequence length="467" mass="53431">MNDTNGIVNLFSICAEAKKTRLTFDDKKLIENEVCFKEICSPDIMEIIKHNTTVTKALLQHLEKVAQERVKTHSVTSLLSKKDNANSNSLKTTICEQISCKFANENTHSANSSTIELESLNCLSCLEKKEEDNTVAMFTKTFLKLMKQALVLNSKSVQKGCVRKENVIETFIVLSKIKECADEILKIYMLADCSKRQLNKFCSRSKSKDKYLSKPNSAINSIQTQDVENATDQFTASYTNSKDVENATDQFTASYTNSKDVEVLYEPSTSRIQDHSLSEDTYVKTTMERKPSVRDKEITTHLENHEHIGLNMSQVSLHDMGTQYISKQLQDTGVITEPGQDFERKISVATQNREPILIRVIKSNNGEGILKLDKETCVRDAYVVRRTNIDKCSKNMYQKYSIREYYDELLHPGVSHICEKEMQRMQKFLIAQLQLDEYSKLWTTIEATNCFQNPIVCKITQVYTKKD</sequence>
<evidence type="ECO:0000313" key="1">
    <source>
        <dbReference type="Proteomes" id="UP000504615"/>
    </source>
</evidence>
<proteinExistence type="predicted"/>